<sequence>MSKSPSLRRIQADVRELALDPSDRYNASPLENDMFEWHFTIRGADGTDFEGGIYHGRILLPPEYPFKPPHIMFLTPSGRFETNTKICLSFSAYHPELWQPAWGIRLILEALISFLPTPSDGAIGALNWSSKERKRIAKLSQDYCCANCGKIASLLPELDSAQKQQATKNRFEREILELQRMQSQAHQPDSTILKQVDTQGSDASTEDNGGGAVMDSDTNMAPLVDEDVILSPRTGAMERLNDDMHVSSGSVEVPNERSGIPAASVPDMNEREPNVRIQEPTPTDQQQAPAALNEPLVPVVREEEESGARQLPEEKVSILTDATLQAAIIILSAICFLLTRKILRIVDEIRVLEES</sequence>
<dbReference type="Proteomes" id="UP000000759">
    <property type="component" value="Chromosome 10"/>
</dbReference>
<organism evidence="3 4">
    <name type="scientific">Phaeodactylum tricornutum (strain CCAP 1055/1)</name>
    <dbReference type="NCBI Taxonomy" id="556484"/>
    <lineage>
        <taxon>Eukaryota</taxon>
        <taxon>Sar</taxon>
        <taxon>Stramenopiles</taxon>
        <taxon>Ochrophyta</taxon>
        <taxon>Bacillariophyta</taxon>
        <taxon>Bacillariophyceae</taxon>
        <taxon>Bacillariophycidae</taxon>
        <taxon>Naviculales</taxon>
        <taxon>Phaeodactylaceae</taxon>
        <taxon>Phaeodactylum</taxon>
    </lineage>
</organism>
<feature type="domain" description="UBC core" evidence="2">
    <location>
        <begin position="5"/>
        <end position="164"/>
    </location>
</feature>
<dbReference type="SMART" id="SM00212">
    <property type="entry name" value="UBCc"/>
    <property type="match status" value="1"/>
</dbReference>
<feature type="region of interest" description="Disordered" evidence="1">
    <location>
        <begin position="196"/>
        <end position="218"/>
    </location>
</feature>
<dbReference type="OrthoDB" id="1158011at2759"/>
<reference evidence="3 4" key="1">
    <citation type="journal article" date="2008" name="Nature">
        <title>The Phaeodactylum genome reveals the evolutionary history of diatom genomes.</title>
        <authorList>
            <person name="Bowler C."/>
            <person name="Allen A.E."/>
            <person name="Badger J.H."/>
            <person name="Grimwood J."/>
            <person name="Jabbari K."/>
            <person name="Kuo A."/>
            <person name="Maheswari U."/>
            <person name="Martens C."/>
            <person name="Maumus F."/>
            <person name="Otillar R.P."/>
            <person name="Rayko E."/>
            <person name="Salamov A."/>
            <person name="Vandepoele K."/>
            <person name="Beszteri B."/>
            <person name="Gruber A."/>
            <person name="Heijde M."/>
            <person name="Katinka M."/>
            <person name="Mock T."/>
            <person name="Valentin K."/>
            <person name="Verret F."/>
            <person name="Berges J.A."/>
            <person name="Brownlee C."/>
            <person name="Cadoret J.P."/>
            <person name="Chiovitti A."/>
            <person name="Choi C.J."/>
            <person name="Coesel S."/>
            <person name="De Martino A."/>
            <person name="Detter J.C."/>
            <person name="Durkin C."/>
            <person name="Falciatore A."/>
            <person name="Fournet J."/>
            <person name="Haruta M."/>
            <person name="Huysman M.J."/>
            <person name="Jenkins B.D."/>
            <person name="Jiroutova K."/>
            <person name="Jorgensen R.E."/>
            <person name="Joubert Y."/>
            <person name="Kaplan A."/>
            <person name="Kroger N."/>
            <person name="Kroth P.G."/>
            <person name="La Roche J."/>
            <person name="Lindquist E."/>
            <person name="Lommer M."/>
            <person name="Martin-Jezequel V."/>
            <person name="Lopez P.J."/>
            <person name="Lucas S."/>
            <person name="Mangogna M."/>
            <person name="McGinnis K."/>
            <person name="Medlin L.K."/>
            <person name="Montsant A."/>
            <person name="Oudot-Le Secq M.P."/>
            <person name="Napoli C."/>
            <person name="Obornik M."/>
            <person name="Parker M.S."/>
            <person name="Petit J.L."/>
            <person name="Porcel B.M."/>
            <person name="Poulsen N."/>
            <person name="Robison M."/>
            <person name="Rychlewski L."/>
            <person name="Rynearson T.A."/>
            <person name="Schmutz J."/>
            <person name="Shapiro H."/>
            <person name="Siaut M."/>
            <person name="Stanley M."/>
            <person name="Sussman M.R."/>
            <person name="Taylor A.R."/>
            <person name="Vardi A."/>
            <person name="von Dassow P."/>
            <person name="Vyverman W."/>
            <person name="Willis A."/>
            <person name="Wyrwicz L.S."/>
            <person name="Rokhsar D.S."/>
            <person name="Weissenbach J."/>
            <person name="Armbrust E.V."/>
            <person name="Green B.R."/>
            <person name="Van de Peer Y."/>
            <person name="Grigoriev I.V."/>
        </authorList>
    </citation>
    <scope>NUCLEOTIDE SEQUENCE [LARGE SCALE GENOMIC DNA]</scope>
    <source>
        <strain evidence="3 4">CCAP 1055/1</strain>
    </source>
</reference>
<dbReference type="InterPro" id="IPR016135">
    <property type="entry name" value="UBQ-conjugating_enzyme/RWD"/>
</dbReference>
<reference evidence="4" key="2">
    <citation type="submission" date="2008-08" db="EMBL/GenBank/DDBJ databases">
        <authorList>
            <consortium name="Diatom Consortium"/>
            <person name="Grigoriev I."/>
            <person name="Grimwood J."/>
            <person name="Kuo A."/>
            <person name="Otillar R.P."/>
            <person name="Salamov A."/>
            <person name="Detter J.C."/>
            <person name="Lindquist E."/>
            <person name="Shapiro H."/>
            <person name="Lucas S."/>
            <person name="Glavina del Rio T."/>
            <person name="Pitluck S."/>
            <person name="Rokhsar D."/>
            <person name="Bowler C."/>
        </authorList>
    </citation>
    <scope>GENOME REANNOTATION</scope>
    <source>
        <strain evidence="4">CCAP 1055/1</strain>
    </source>
</reference>
<dbReference type="InterPro" id="IPR000608">
    <property type="entry name" value="UBC"/>
</dbReference>
<dbReference type="PaxDb" id="2850-Phatr13114"/>
<dbReference type="eggNOG" id="KOG0428">
    <property type="taxonomic scope" value="Eukaryota"/>
</dbReference>
<dbReference type="RefSeq" id="XP_002181099.1">
    <property type="nucleotide sequence ID" value="XM_002181063.1"/>
</dbReference>
<dbReference type="STRING" id="556484.B7G1V5"/>
<dbReference type="PANTHER" id="PTHR24067">
    <property type="entry name" value="UBIQUITIN-CONJUGATING ENZYME E2"/>
    <property type="match status" value="1"/>
</dbReference>
<dbReference type="PROSITE" id="PS50127">
    <property type="entry name" value="UBC_2"/>
    <property type="match status" value="1"/>
</dbReference>
<dbReference type="GeneID" id="7201880"/>
<dbReference type="EMBL" id="CM000613">
    <property type="protein sequence ID" value="EEC47751.1"/>
    <property type="molecule type" value="Genomic_DNA"/>
</dbReference>
<accession>B7G1V5</accession>
<dbReference type="Gene3D" id="3.10.110.10">
    <property type="entry name" value="Ubiquitin Conjugating Enzyme"/>
    <property type="match status" value="1"/>
</dbReference>
<dbReference type="SUPFAM" id="SSF54495">
    <property type="entry name" value="UBC-like"/>
    <property type="match status" value="1"/>
</dbReference>
<dbReference type="CDD" id="cd23799">
    <property type="entry name" value="UBCc_UBE2J"/>
    <property type="match status" value="1"/>
</dbReference>
<dbReference type="InParanoid" id="B7G1V5"/>
<dbReference type="AlphaFoldDB" id="B7G1V5"/>
<keyword evidence="4" id="KW-1185">Reference proteome</keyword>
<evidence type="ECO:0000313" key="3">
    <source>
        <dbReference type="EMBL" id="EEC47751.1"/>
    </source>
</evidence>
<feature type="region of interest" description="Disordered" evidence="1">
    <location>
        <begin position="247"/>
        <end position="267"/>
    </location>
</feature>
<proteinExistence type="predicted"/>
<dbReference type="InterPro" id="IPR050113">
    <property type="entry name" value="Ub_conjugating_enzyme"/>
</dbReference>
<gene>
    <name evidence="3" type="primary">hUbc6</name>
    <name evidence="3" type="ORF">PHATRDRAFT_56437</name>
</gene>
<evidence type="ECO:0000256" key="1">
    <source>
        <dbReference type="SAM" id="MobiDB-lite"/>
    </source>
</evidence>
<dbReference type="Pfam" id="PF00179">
    <property type="entry name" value="UQ_con"/>
    <property type="match status" value="1"/>
</dbReference>
<evidence type="ECO:0000313" key="4">
    <source>
        <dbReference type="Proteomes" id="UP000000759"/>
    </source>
</evidence>
<name>B7G1V5_PHATC</name>
<feature type="compositionally biased region" description="Polar residues" evidence="1">
    <location>
        <begin position="196"/>
        <end position="207"/>
    </location>
</feature>
<dbReference type="FunFam" id="3.10.110.10:FF:000086">
    <property type="entry name" value="Ubiquitin-conjugating enzyme E2 J1"/>
    <property type="match status" value="1"/>
</dbReference>
<protein>
    <recommendedName>
        <fullName evidence="2">UBC core domain-containing protein</fullName>
    </recommendedName>
</protein>
<dbReference type="KEGG" id="pti:PHATRDRAFT_56437"/>
<evidence type="ECO:0000259" key="2">
    <source>
        <dbReference type="PROSITE" id="PS50127"/>
    </source>
</evidence>